<evidence type="ECO:0000256" key="1">
    <source>
        <dbReference type="SAM" id="MobiDB-lite"/>
    </source>
</evidence>
<feature type="non-terminal residue" evidence="3">
    <location>
        <position position="344"/>
    </location>
</feature>
<dbReference type="GO" id="GO:0045881">
    <property type="term" value="P:positive regulation of sporulation resulting in formation of a cellular spore"/>
    <property type="evidence" value="ECO:0007669"/>
    <property type="project" value="TreeGrafter"/>
</dbReference>
<comment type="caution">
    <text evidence="3">The sequence shown here is derived from an EMBL/GenBank/DDBJ whole genome shotgun (WGS) entry which is preliminary data.</text>
</comment>
<reference evidence="3" key="1">
    <citation type="journal article" date="2014" name="Front. Microbiol.">
        <title>High frequency of phylogenetically diverse reductive dehalogenase-homologous genes in deep subseafloor sedimentary metagenomes.</title>
        <authorList>
            <person name="Kawai M."/>
            <person name="Futagami T."/>
            <person name="Toyoda A."/>
            <person name="Takaki Y."/>
            <person name="Nishi S."/>
            <person name="Hori S."/>
            <person name="Arai W."/>
            <person name="Tsubouchi T."/>
            <person name="Morono Y."/>
            <person name="Uchiyama I."/>
            <person name="Ito T."/>
            <person name="Fujiyama A."/>
            <person name="Inagaki F."/>
            <person name="Takami H."/>
        </authorList>
    </citation>
    <scope>NUCLEOTIDE SEQUENCE</scope>
    <source>
        <strain evidence="3">Expedition CK06-06</strain>
    </source>
</reference>
<gene>
    <name evidence="3" type="ORF">S12H4_08525</name>
</gene>
<dbReference type="PANTHER" id="PTHR33375:SF1">
    <property type="entry name" value="CHROMOSOME-PARTITIONING PROTEIN PARB-RELATED"/>
    <property type="match status" value="1"/>
</dbReference>
<dbReference type="SUPFAM" id="SSF109709">
    <property type="entry name" value="KorB DNA-binding domain-like"/>
    <property type="match status" value="1"/>
</dbReference>
<feature type="region of interest" description="Disordered" evidence="1">
    <location>
        <begin position="241"/>
        <end position="283"/>
    </location>
</feature>
<dbReference type="EMBL" id="BARW01003303">
    <property type="protein sequence ID" value="GAI65651.1"/>
    <property type="molecule type" value="Genomic_DNA"/>
</dbReference>
<dbReference type="InterPro" id="IPR050336">
    <property type="entry name" value="Chromosome_partition/occlusion"/>
</dbReference>
<proteinExistence type="predicted"/>
<name>X1RF85_9ZZZZ</name>
<dbReference type="PANTHER" id="PTHR33375">
    <property type="entry name" value="CHROMOSOME-PARTITIONING PROTEIN PARB-RELATED"/>
    <property type="match status" value="1"/>
</dbReference>
<dbReference type="InterPro" id="IPR041468">
    <property type="entry name" value="HTH_ParB/Spo0J"/>
</dbReference>
<evidence type="ECO:0000259" key="2">
    <source>
        <dbReference type="Pfam" id="PF17762"/>
    </source>
</evidence>
<dbReference type="GO" id="GO:0007059">
    <property type="term" value="P:chromosome segregation"/>
    <property type="evidence" value="ECO:0007669"/>
    <property type="project" value="TreeGrafter"/>
</dbReference>
<dbReference type="GO" id="GO:0005694">
    <property type="term" value="C:chromosome"/>
    <property type="evidence" value="ECO:0007669"/>
    <property type="project" value="TreeGrafter"/>
</dbReference>
<dbReference type="Pfam" id="PF17762">
    <property type="entry name" value="HTH_ParB"/>
    <property type="match status" value="1"/>
</dbReference>
<accession>X1RF85</accession>
<feature type="domain" description="ParB/Spo0J HTH" evidence="2">
    <location>
        <begin position="45"/>
        <end position="125"/>
    </location>
</feature>
<protein>
    <recommendedName>
        <fullName evidence="2">ParB/Spo0J HTH domain-containing protein</fullName>
    </recommendedName>
</protein>
<dbReference type="AlphaFoldDB" id="X1RF85"/>
<evidence type="ECO:0000313" key="3">
    <source>
        <dbReference type="EMBL" id="GAI65651.1"/>
    </source>
</evidence>
<organism evidence="3">
    <name type="scientific">marine sediment metagenome</name>
    <dbReference type="NCBI Taxonomy" id="412755"/>
    <lineage>
        <taxon>unclassified sequences</taxon>
        <taxon>metagenomes</taxon>
        <taxon>ecological metagenomes</taxon>
    </lineage>
</organism>
<sequence length="344" mass="39241">MRKRGFLANQKKDPENWEDMPVDVKEISDQDMFHFSMEENLTRTDITPIEVARCIESFSGMFPDVLDEEIATKHNMTPANVSNMKRVLRLPEKILEKIDNGVITFTQGRELLTLEKLENAENLMASALGGLRGNKAYGHANTVEGLQKSIHEVILGHYRPLDKKWEGYRWDLLFDTREAGCLKCEKMIRTHPTKSESAHYCLDEKCWDRHQEEHREKAAAEAKAKMEAEIVKRAANVNISQEMPEGRVKPDVTDASPEQVADELETRADERDSHLEEARERANLERPVGELPCDTCAKGNTCDRTFFHAADDGGGRLVCDIWECDHVSQAVRPEQREAIPEEVI</sequence>
<dbReference type="Gene3D" id="1.10.10.2830">
    <property type="match status" value="1"/>
</dbReference>
<feature type="compositionally biased region" description="Basic and acidic residues" evidence="1">
    <location>
        <begin position="264"/>
        <end position="283"/>
    </location>
</feature>